<dbReference type="InterPro" id="IPR017850">
    <property type="entry name" value="Alkaline_phosphatase_core_sf"/>
</dbReference>
<gene>
    <name evidence="4" type="ORF">IU459_13415</name>
</gene>
<accession>A0ABS0CRT6</accession>
<keyword evidence="2" id="KW-0378">Hydrolase</keyword>
<keyword evidence="5" id="KW-1185">Reference proteome</keyword>
<dbReference type="PROSITE" id="PS51318">
    <property type="entry name" value="TAT"/>
    <property type="match status" value="1"/>
</dbReference>
<dbReference type="InterPro" id="IPR024607">
    <property type="entry name" value="Sulfatase_CS"/>
</dbReference>
<proteinExistence type="inferred from homology"/>
<dbReference type="EMBL" id="JADLQX010000008">
    <property type="protein sequence ID" value="MBF6298533.1"/>
    <property type="molecule type" value="Genomic_DNA"/>
</dbReference>
<name>A0ABS0CRT6_9NOCA</name>
<dbReference type="Proteomes" id="UP000702209">
    <property type="component" value="Unassembled WGS sequence"/>
</dbReference>
<dbReference type="RefSeq" id="WP_195129837.1">
    <property type="nucleotide sequence ID" value="NZ_JADLQX010000008.1"/>
</dbReference>
<evidence type="ECO:0000259" key="3">
    <source>
        <dbReference type="Pfam" id="PF00884"/>
    </source>
</evidence>
<dbReference type="InterPro" id="IPR000917">
    <property type="entry name" value="Sulfatase_N"/>
</dbReference>
<dbReference type="PROSITE" id="PS00149">
    <property type="entry name" value="SULFATASE_2"/>
    <property type="match status" value="1"/>
</dbReference>
<reference evidence="4 5" key="1">
    <citation type="submission" date="2020-10" db="EMBL/GenBank/DDBJ databases">
        <title>Identification of Nocardia species via Next-generation sequencing and recognition of intraspecies genetic diversity.</title>
        <authorList>
            <person name="Li P."/>
            <person name="Li P."/>
            <person name="Lu B."/>
        </authorList>
    </citation>
    <scope>NUCLEOTIDE SEQUENCE [LARGE SCALE GENOMIC DNA]</scope>
    <source>
        <strain evidence="4 5">BJ06-0157</strain>
    </source>
</reference>
<dbReference type="InterPro" id="IPR051849">
    <property type="entry name" value="GAG-degrading_sulfatase"/>
</dbReference>
<sequence>MSLSIPDQPLTSAHPSTPNRRQVLAMMAAASAAVPVLRSTLGAQAAAAPASRPNILVLMTDQERADIVLPPGFTLPVRAGLDATGVRFAMHHSPTAPCSPARSAFFTGLQAPVNGMTDNVRGNDLMGAALGPMQAWSPNLDTTIPTLGTVLKKSGYRTAYIGKWHLSEPVGADSTALSAYGFDEAYDILSGGGPNEGTHEDPGVVQNAVDWLRRHGNDPEPWLCVVSMVNPHDMMYCPRFYRLEDVPDYGADIPPNFESDLSTKPQVQTVWRAMNEVVGGLMPNEVDSPLGRRQWRQWGNWYLELLRRTDQLLGTVLDTLHGSGGADNTVVVRVADHGELGGAHGLRQKGAMIYRENNRVPLVISDPRNPATHGSTTTALTSHVDLVPTLAALAGANASDSGPVVGRDLTPLLANPNGIVRDAVLVTSDAKSSGGQVLGVKYCLRGAITPRYSFARYSTPQQIAGPRSEFDYELYDRRQDPLEMHNLAHRGGAAALVEEMNDLVDSLVAQELRSL</sequence>
<dbReference type="CDD" id="cd16035">
    <property type="entry name" value="sulfatase_like"/>
    <property type="match status" value="1"/>
</dbReference>
<feature type="domain" description="Sulfatase N-terminal" evidence="3">
    <location>
        <begin position="53"/>
        <end position="396"/>
    </location>
</feature>
<dbReference type="PANTHER" id="PTHR46615">
    <property type="entry name" value="ARYLSULFATASE K"/>
    <property type="match status" value="1"/>
</dbReference>
<evidence type="ECO:0000313" key="4">
    <source>
        <dbReference type="EMBL" id="MBF6298533.1"/>
    </source>
</evidence>
<comment type="caution">
    <text evidence="4">The sequence shown here is derived from an EMBL/GenBank/DDBJ whole genome shotgun (WGS) entry which is preliminary data.</text>
</comment>
<dbReference type="Gene3D" id="3.40.720.10">
    <property type="entry name" value="Alkaline Phosphatase, subunit A"/>
    <property type="match status" value="1"/>
</dbReference>
<evidence type="ECO:0000256" key="2">
    <source>
        <dbReference type="ARBA" id="ARBA00022801"/>
    </source>
</evidence>
<evidence type="ECO:0000313" key="5">
    <source>
        <dbReference type="Proteomes" id="UP000702209"/>
    </source>
</evidence>
<organism evidence="4 5">
    <name type="scientific">Nocardia amamiensis</name>
    <dbReference type="NCBI Taxonomy" id="404578"/>
    <lineage>
        <taxon>Bacteria</taxon>
        <taxon>Bacillati</taxon>
        <taxon>Actinomycetota</taxon>
        <taxon>Actinomycetes</taxon>
        <taxon>Mycobacteriales</taxon>
        <taxon>Nocardiaceae</taxon>
        <taxon>Nocardia</taxon>
    </lineage>
</organism>
<evidence type="ECO:0000256" key="1">
    <source>
        <dbReference type="ARBA" id="ARBA00008779"/>
    </source>
</evidence>
<comment type="similarity">
    <text evidence="1">Belongs to the sulfatase family.</text>
</comment>
<protein>
    <submittedName>
        <fullName evidence="4">Sulfatase-like hydrolase/transferase</fullName>
    </submittedName>
</protein>
<dbReference type="PANTHER" id="PTHR46615:SF1">
    <property type="entry name" value="ARYLSULFATASE K"/>
    <property type="match status" value="1"/>
</dbReference>
<dbReference type="SUPFAM" id="SSF53649">
    <property type="entry name" value="Alkaline phosphatase-like"/>
    <property type="match status" value="1"/>
</dbReference>
<dbReference type="Pfam" id="PF00884">
    <property type="entry name" value="Sulfatase"/>
    <property type="match status" value="1"/>
</dbReference>
<dbReference type="InterPro" id="IPR006311">
    <property type="entry name" value="TAT_signal"/>
</dbReference>